<name>A0ABW9MH72_9FIRM</name>
<evidence type="ECO:0000256" key="2">
    <source>
        <dbReference type="ARBA" id="ARBA00022737"/>
    </source>
</evidence>
<dbReference type="Gene3D" id="3.40.50.2300">
    <property type="match status" value="1"/>
</dbReference>
<dbReference type="InterPro" id="IPR036390">
    <property type="entry name" value="WH_DNA-bd_sf"/>
</dbReference>
<organism evidence="9 10">
    <name type="scientific">Anaerococcus kampingae</name>
    <dbReference type="NCBI Taxonomy" id="3115614"/>
    <lineage>
        <taxon>Bacteria</taxon>
        <taxon>Bacillati</taxon>
        <taxon>Bacillota</taxon>
        <taxon>Tissierellia</taxon>
        <taxon>Tissierellales</taxon>
        <taxon>Peptoniphilaceae</taxon>
        <taxon>Anaerococcus</taxon>
    </lineage>
</organism>
<dbReference type="InterPro" id="IPR036095">
    <property type="entry name" value="PTS_EIIB-like_sf"/>
</dbReference>
<dbReference type="RefSeq" id="WP_265237961.1">
    <property type="nucleotide sequence ID" value="NZ_JBGMEF010000033.1"/>
</dbReference>
<dbReference type="CDD" id="cd00211">
    <property type="entry name" value="PTS_IIA_fru"/>
    <property type="match status" value="1"/>
</dbReference>
<evidence type="ECO:0000259" key="6">
    <source>
        <dbReference type="PROSITE" id="PS51094"/>
    </source>
</evidence>
<evidence type="ECO:0000313" key="9">
    <source>
        <dbReference type="EMBL" id="MFO3667761.1"/>
    </source>
</evidence>
<keyword evidence="1" id="KW-0808">Transferase</keyword>
<dbReference type="InterPro" id="IPR011608">
    <property type="entry name" value="PRD"/>
</dbReference>
<evidence type="ECO:0000256" key="3">
    <source>
        <dbReference type="ARBA" id="ARBA00023015"/>
    </source>
</evidence>
<gene>
    <name evidence="9" type="ORF">ACCQ42_08265</name>
</gene>
<dbReference type="InterPro" id="IPR002178">
    <property type="entry name" value="PTS_EIIA_type-2_dom"/>
</dbReference>
<dbReference type="InterPro" id="IPR016152">
    <property type="entry name" value="PTrfase/Anion_transptr"/>
</dbReference>
<evidence type="ECO:0000256" key="4">
    <source>
        <dbReference type="ARBA" id="ARBA00023159"/>
    </source>
</evidence>
<dbReference type="Gene3D" id="1.10.10.10">
    <property type="entry name" value="Winged helix-like DNA-binding domain superfamily/Winged helix DNA-binding domain"/>
    <property type="match status" value="2"/>
</dbReference>
<dbReference type="InterPro" id="IPR036634">
    <property type="entry name" value="PRD_sf"/>
</dbReference>
<evidence type="ECO:0000313" key="10">
    <source>
        <dbReference type="Proteomes" id="UP001637994"/>
    </source>
</evidence>
<dbReference type="Gene3D" id="1.10.1790.10">
    <property type="entry name" value="PRD domain"/>
    <property type="match status" value="1"/>
</dbReference>
<dbReference type="Pfam" id="PF05043">
    <property type="entry name" value="Mga"/>
    <property type="match status" value="1"/>
</dbReference>
<dbReference type="SUPFAM" id="SSF63520">
    <property type="entry name" value="PTS-regulatory domain, PRD"/>
    <property type="match status" value="1"/>
</dbReference>
<dbReference type="Proteomes" id="UP001637994">
    <property type="component" value="Unassembled WGS sequence"/>
</dbReference>
<reference evidence="9 10" key="1">
    <citation type="journal article" date="2025" name="Anaerobe">
        <title>Description of Anaerococcus kampingiae sp. nov., Anaerococcus groningensis sp. nov., Anaerococcus martiniensis sp. nov., and Anaerococcus cruorum sp. nov., isolated from human clinical specimens.</title>
        <authorList>
            <person name="Boiten K.E."/>
            <person name="Meijer J."/>
            <person name="van Wezel E.M."/>
            <person name="Veloo A.C.M."/>
        </authorList>
    </citation>
    <scope>NUCLEOTIDE SEQUENCE [LARGE SCALE GENOMIC DNA]</scope>
    <source>
        <strain evidence="9 10">ENR0874</strain>
    </source>
</reference>
<feature type="domain" description="PRD" evidence="8">
    <location>
        <begin position="284"/>
        <end position="391"/>
    </location>
</feature>
<dbReference type="PANTHER" id="PTHR30185:SF18">
    <property type="entry name" value="TRANSCRIPTIONAL REGULATOR MTLR"/>
    <property type="match status" value="1"/>
</dbReference>
<dbReference type="SUPFAM" id="SSF55804">
    <property type="entry name" value="Phoshotransferase/anion transport protein"/>
    <property type="match status" value="1"/>
</dbReference>
<protein>
    <submittedName>
        <fullName evidence="9">Transcription antiterminator</fullName>
    </submittedName>
</protein>
<evidence type="ECO:0000256" key="1">
    <source>
        <dbReference type="ARBA" id="ARBA00022679"/>
    </source>
</evidence>
<keyword evidence="5" id="KW-0804">Transcription</keyword>
<dbReference type="SUPFAM" id="SSF46785">
    <property type="entry name" value="Winged helix' DNA-binding domain"/>
    <property type="match status" value="1"/>
</dbReference>
<keyword evidence="2" id="KW-0677">Repeat</keyword>
<proteinExistence type="predicted"/>
<dbReference type="PROSITE" id="PS51372">
    <property type="entry name" value="PRD_2"/>
    <property type="match status" value="1"/>
</dbReference>
<evidence type="ECO:0000259" key="7">
    <source>
        <dbReference type="PROSITE" id="PS51099"/>
    </source>
</evidence>
<keyword evidence="4" id="KW-0010">Activator</keyword>
<dbReference type="CDD" id="cd05568">
    <property type="entry name" value="PTS_IIB_bgl_like"/>
    <property type="match status" value="1"/>
</dbReference>
<keyword evidence="3" id="KW-0805">Transcription regulation</keyword>
<sequence length="641" mass="74006">MLKILSNHNEPISSRRLSDYLQVSRRTVFKDIDSLRTIANRYNIDIVNIPSKGILLKTNDTENIINLEKKIKGRIDSDNYSVDNRRVYIIKQLFLTNNNLTLESLSEEYLVSKTSIYNDIKVINKVIEGYGSKIVSNISGIELIGDELNIQRSLIEIIFHYSDKVSYLSSINKAQLTFFDENIVNRIYEELFLNSKSLIENLPDYYIQSFLTSVFTLCSRVNIGCHIEDDFNYNNPELNDSESETVKSFVNFLKDELKLNLETKDITYLNKQLYAHRLMDKQIGDRTDNSFIVNKFIGRVSKIEGVDFSNNKELVKALSYHISAMVERLKLGIHIQNPLLKSLRQEYKTLFSIIWYSANILEDFFKIKMNDDEVSLILIYFQIQIEASNKSNNILVVCQYGVSCAQLIYNKVKGFLPEKDILSVKTLDDLSKSDLSDVDFIISSINLDYLNLDIPYVFVNPIINNDDYIKIISEYTKIFSKGHQIRKDKISSENINNIDIAQLISLETIFLSKEFENKEKLIEYVGHSLKKNKFVDDSYLKSIFAREAIGITALEYGVALPHASPKTVNKTHIAICTLKSPIDWDGVPISLVIFMNFEDDEEENIRYIVDKIYKKINSKEKVNKLVGCYSPKELIEEIRSI</sequence>
<evidence type="ECO:0000256" key="5">
    <source>
        <dbReference type="ARBA" id="ARBA00023163"/>
    </source>
</evidence>
<dbReference type="Pfam" id="PF00359">
    <property type="entry name" value="PTS_EIIA_2"/>
    <property type="match status" value="1"/>
</dbReference>
<keyword evidence="10" id="KW-1185">Reference proteome</keyword>
<dbReference type="InterPro" id="IPR007737">
    <property type="entry name" value="Mga_HTH"/>
</dbReference>
<dbReference type="Gene3D" id="3.40.930.10">
    <property type="entry name" value="Mannitol-specific EII, Chain A"/>
    <property type="match status" value="1"/>
</dbReference>
<dbReference type="SUPFAM" id="SSF52794">
    <property type="entry name" value="PTS system IIB component-like"/>
    <property type="match status" value="1"/>
</dbReference>
<dbReference type="InterPro" id="IPR013011">
    <property type="entry name" value="PTS_EIIB_2"/>
</dbReference>
<dbReference type="PROSITE" id="PS51099">
    <property type="entry name" value="PTS_EIIB_TYPE_2"/>
    <property type="match status" value="1"/>
</dbReference>
<dbReference type="EMBL" id="JBGMEF010000033">
    <property type="protein sequence ID" value="MFO3667761.1"/>
    <property type="molecule type" value="Genomic_DNA"/>
</dbReference>
<dbReference type="InterPro" id="IPR013196">
    <property type="entry name" value="HTH_11"/>
</dbReference>
<dbReference type="InterPro" id="IPR036388">
    <property type="entry name" value="WH-like_DNA-bd_sf"/>
</dbReference>
<feature type="domain" description="PTS EIIA type-2" evidence="6">
    <location>
        <begin position="502"/>
        <end position="641"/>
    </location>
</feature>
<comment type="caution">
    <text evidence="9">The sequence shown here is derived from an EMBL/GenBank/DDBJ whole genome shotgun (WGS) entry which is preliminary data.</text>
</comment>
<accession>A0ABW9MH72</accession>
<feature type="domain" description="PTS EIIB type-2" evidence="7">
    <location>
        <begin position="392"/>
        <end position="483"/>
    </location>
</feature>
<dbReference type="PROSITE" id="PS51094">
    <property type="entry name" value="PTS_EIIA_TYPE_2"/>
    <property type="match status" value="1"/>
</dbReference>
<dbReference type="Pfam" id="PF08279">
    <property type="entry name" value="HTH_11"/>
    <property type="match status" value="1"/>
</dbReference>
<dbReference type="PANTHER" id="PTHR30185">
    <property type="entry name" value="CRYPTIC BETA-GLUCOSIDE BGL OPERON ANTITERMINATOR"/>
    <property type="match status" value="1"/>
</dbReference>
<dbReference type="Pfam" id="PF00874">
    <property type="entry name" value="PRD"/>
    <property type="match status" value="1"/>
</dbReference>
<evidence type="ECO:0000259" key="8">
    <source>
        <dbReference type="PROSITE" id="PS51372"/>
    </source>
</evidence>
<dbReference type="InterPro" id="IPR050661">
    <property type="entry name" value="BglG_antiterminators"/>
</dbReference>